<organism evidence="1 2">
    <name type="scientific">Chara braunii</name>
    <name type="common">Braun's stonewort</name>
    <dbReference type="NCBI Taxonomy" id="69332"/>
    <lineage>
        <taxon>Eukaryota</taxon>
        <taxon>Viridiplantae</taxon>
        <taxon>Streptophyta</taxon>
        <taxon>Charophyceae</taxon>
        <taxon>Charales</taxon>
        <taxon>Characeae</taxon>
        <taxon>Chara</taxon>
    </lineage>
</organism>
<dbReference type="Gramene" id="GBG89791">
    <property type="protein sequence ID" value="GBG89791"/>
    <property type="gene ID" value="CBR_g49642"/>
</dbReference>
<comment type="caution">
    <text evidence="1">The sequence shown here is derived from an EMBL/GenBank/DDBJ whole genome shotgun (WGS) entry which is preliminary data.</text>
</comment>
<name>A0A388M5G0_CHABU</name>
<reference evidence="1 2" key="1">
    <citation type="journal article" date="2018" name="Cell">
        <title>The Chara Genome: Secondary Complexity and Implications for Plant Terrestrialization.</title>
        <authorList>
            <person name="Nishiyama T."/>
            <person name="Sakayama H."/>
            <person name="Vries J.D."/>
            <person name="Buschmann H."/>
            <person name="Saint-Marcoux D."/>
            <person name="Ullrich K.K."/>
            <person name="Haas F.B."/>
            <person name="Vanderstraeten L."/>
            <person name="Becker D."/>
            <person name="Lang D."/>
            <person name="Vosolsobe S."/>
            <person name="Rombauts S."/>
            <person name="Wilhelmsson P.K.I."/>
            <person name="Janitza P."/>
            <person name="Kern R."/>
            <person name="Heyl A."/>
            <person name="Rumpler F."/>
            <person name="Villalobos L.I.A.C."/>
            <person name="Clay J.M."/>
            <person name="Skokan R."/>
            <person name="Toyoda A."/>
            <person name="Suzuki Y."/>
            <person name="Kagoshima H."/>
            <person name="Schijlen E."/>
            <person name="Tajeshwar N."/>
            <person name="Catarino B."/>
            <person name="Hetherington A.J."/>
            <person name="Saltykova A."/>
            <person name="Bonnot C."/>
            <person name="Breuninger H."/>
            <person name="Symeonidi A."/>
            <person name="Radhakrishnan G.V."/>
            <person name="Van Nieuwerburgh F."/>
            <person name="Deforce D."/>
            <person name="Chang C."/>
            <person name="Karol K.G."/>
            <person name="Hedrich R."/>
            <person name="Ulvskov P."/>
            <person name="Glockner G."/>
            <person name="Delwiche C.F."/>
            <person name="Petrasek J."/>
            <person name="Van de Peer Y."/>
            <person name="Friml J."/>
            <person name="Beilby M."/>
            <person name="Dolan L."/>
            <person name="Kohara Y."/>
            <person name="Sugano S."/>
            <person name="Fujiyama A."/>
            <person name="Delaux P.-M."/>
            <person name="Quint M."/>
            <person name="TheiBen G."/>
            <person name="Hagemann M."/>
            <person name="Harholt J."/>
            <person name="Dunand C."/>
            <person name="Zachgo S."/>
            <person name="Langdale J."/>
            <person name="Maumus F."/>
            <person name="Straeten D.V.D."/>
            <person name="Gould S.B."/>
            <person name="Rensing S.A."/>
        </authorList>
    </citation>
    <scope>NUCLEOTIDE SEQUENCE [LARGE SCALE GENOMIC DNA]</scope>
    <source>
        <strain evidence="1 2">S276</strain>
    </source>
</reference>
<protein>
    <submittedName>
        <fullName evidence="1">Uncharacterized protein</fullName>
    </submittedName>
</protein>
<evidence type="ECO:0000313" key="1">
    <source>
        <dbReference type="EMBL" id="GBG89791.1"/>
    </source>
</evidence>
<accession>A0A388M5G0</accession>
<dbReference type="EMBL" id="BFEA01000762">
    <property type="protein sequence ID" value="GBG89791.1"/>
    <property type="molecule type" value="Genomic_DNA"/>
</dbReference>
<dbReference type="Proteomes" id="UP000265515">
    <property type="component" value="Unassembled WGS sequence"/>
</dbReference>
<sequence length="344" mass="38566">MCQVPTFSENGWYTDLLSDDACWLDSFPAPARPTQALISLATSRILEFVRIHSVDATPPLVSVLSFDNWADLLCTAAHDKPAFRRLTENLVTQPPEQAAEDELVDLSVNDSLAMKEKVFIDLWGAESNFHVGLIQKDPGLRDGGSLSQSSDEDDEDPLQLIEEEKRFHAKFIANGRSEKAKVRAANQRMEVNKFARNAFLPVVPPRWVERQSRGVDDKLWDLLTFNDTAPIHADSYRFLASLTEQELQKCNEKALTENSDLCRGDFPLTPDNMELPVVGEFDRSKCTASATALSFGGFMGPRIQTAVAELKCIWNVGRPYLKCRCIELGKGDCGRNITWFDHVL</sequence>
<evidence type="ECO:0000313" key="2">
    <source>
        <dbReference type="Proteomes" id="UP000265515"/>
    </source>
</evidence>
<keyword evidence="2" id="KW-1185">Reference proteome</keyword>
<gene>
    <name evidence="1" type="ORF">CBR_g49642</name>
</gene>
<dbReference type="AlphaFoldDB" id="A0A388M5G0"/>
<proteinExistence type="predicted"/>